<evidence type="ECO:0000313" key="3">
    <source>
        <dbReference type="EMBL" id="SFB84923.1"/>
    </source>
</evidence>
<dbReference type="OrthoDB" id="863842at2"/>
<accession>A0A1I1EJ02</accession>
<feature type="signal peptide" evidence="1">
    <location>
        <begin position="1"/>
        <end position="20"/>
    </location>
</feature>
<dbReference type="EMBL" id="FOLE01000001">
    <property type="protein sequence ID" value="SFB84923.1"/>
    <property type="molecule type" value="Genomic_DNA"/>
</dbReference>
<dbReference type="NCBIfam" id="TIGR04183">
    <property type="entry name" value="Por_Secre_tail"/>
    <property type="match status" value="1"/>
</dbReference>
<evidence type="ECO:0000313" key="4">
    <source>
        <dbReference type="Proteomes" id="UP000199514"/>
    </source>
</evidence>
<keyword evidence="1" id="KW-0732">Signal</keyword>
<keyword evidence="4" id="KW-1185">Reference proteome</keyword>
<dbReference type="RefSeq" id="WP_091507496.1">
    <property type="nucleotide sequence ID" value="NZ_FOLE01000001.1"/>
</dbReference>
<organism evidence="3 4">
    <name type="scientific">Flexibacter flexilis DSM 6793</name>
    <dbReference type="NCBI Taxonomy" id="927664"/>
    <lineage>
        <taxon>Bacteria</taxon>
        <taxon>Pseudomonadati</taxon>
        <taxon>Bacteroidota</taxon>
        <taxon>Cytophagia</taxon>
        <taxon>Cytophagales</taxon>
        <taxon>Flexibacteraceae</taxon>
        <taxon>Flexibacter</taxon>
    </lineage>
</organism>
<proteinExistence type="predicted"/>
<dbReference type="Gene3D" id="2.40.128.720">
    <property type="match status" value="4"/>
</dbReference>
<name>A0A1I1EJ02_9BACT</name>
<dbReference type="STRING" id="927664.SAMN05421780_101749"/>
<dbReference type="InterPro" id="IPR026444">
    <property type="entry name" value="Secre_tail"/>
</dbReference>
<feature type="domain" description="Secretion system C-terminal sorting" evidence="2">
    <location>
        <begin position="455"/>
        <end position="523"/>
    </location>
</feature>
<dbReference type="Proteomes" id="UP000199514">
    <property type="component" value="Unassembled WGS sequence"/>
</dbReference>
<reference evidence="3 4" key="1">
    <citation type="submission" date="2016-10" db="EMBL/GenBank/DDBJ databases">
        <authorList>
            <person name="de Groot N.N."/>
        </authorList>
    </citation>
    <scope>NUCLEOTIDE SEQUENCE [LARGE SCALE GENOMIC DNA]</scope>
    <source>
        <strain evidence="3 4">DSM 6793</strain>
    </source>
</reference>
<evidence type="ECO:0000256" key="1">
    <source>
        <dbReference type="SAM" id="SignalP"/>
    </source>
</evidence>
<evidence type="ECO:0000259" key="2">
    <source>
        <dbReference type="Pfam" id="PF18962"/>
    </source>
</evidence>
<sequence length="526" mass="60875">MKKTLTLLAAVVAFAFNALGQMQPPAALNQTVTAEMMSAALKNGNLDSLMQRMQLPYNQETRQSDNMLLETNAIKQRLDSIVIAQSSKRIFTYDATGHNVTSIYFFWNTSSQAWQKSTKTEYSYNSDNLLASYITFSWSNNTWVNSTKYIYTYTESTKSYISYSWDTVTNLWKEMYISEVGYNSSGIVILQISKFYVALTNTWFGTKLEEVYNINGQRTNSYIYNWVDSNSTWESSNKYGYSYNSDGKIISSNYYQWHNNTWLNNSKMNYTYNGSNYIVMRYNWNSVTLSWDYSGKAEYFFDNSGSFISMNQINFNSSTNTWEGYKTECTYNSNNYLTNKVDYIYNDSSWVLLNKIDYEYDINWNITQVIIYKWNTTSSSWDYLSKSLYNFNLNYTGVELLLPDYYTMANMKTTEQHYSWNTSANTWNNTQSYTYYYSSQEVTAVRGKAETVASVYPVPAKEVLNIVLANDAQKATLEVFDAQGRSALTQNLENTSKVAVNNLKSGLYLYRITANGQTQNGKFVKE</sequence>
<protein>
    <submittedName>
        <fullName evidence="3">Por secretion system C-terminal sorting domain-containing protein</fullName>
    </submittedName>
</protein>
<feature type="chain" id="PRO_5011663863" evidence="1">
    <location>
        <begin position="21"/>
        <end position="526"/>
    </location>
</feature>
<dbReference type="AlphaFoldDB" id="A0A1I1EJ02"/>
<gene>
    <name evidence="3" type="ORF">SAMN05421780_101749</name>
</gene>
<dbReference type="Pfam" id="PF18962">
    <property type="entry name" value="Por_Secre_tail"/>
    <property type="match status" value="1"/>
</dbReference>